<proteinExistence type="predicted"/>
<comment type="caution">
    <text evidence="3">The sequence shown here is derived from an EMBL/GenBank/DDBJ whole genome shotgun (WGS) entry which is preliminary data.</text>
</comment>
<protein>
    <recommendedName>
        <fullName evidence="5">Secreted protein</fullName>
    </recommendedName>
</protein>
<evidence type="ECO:0008006" key="5">
    <source>
        <dbReference type="Google" id="ProtNLM"/>
    </source>
</evidence>
<evidence type="ECO:0000256" key="2">
    <source>
        <dbReference type="SAM" id="SignalP"/>
    </source>
</evidence>
<organism evidence="3 4">
    <name type="scientific">Karstenula rhodostoma CBS 690.94</name>
    <dbReference type="NCBI Taxonomy" id="1392251"/>
    <lineage>
        <taxon>Eukaryota</taxon>
        <taxon>Fungi</taxon>
        <taxon>Dikarya</taxon>
        <taxon>Ascomycota</taxon>
        <taxon>Pezizomycotina</taxon>
        <taxon>Dothideomycetes</taxon>
        <taxon>Pleosporomycetidae</taxon>
        <taxon>Pleosporales</taxon>
        <taxon>Massarineae</taxon>
        <taxon>Didymosphaeriaceae</taxon>
        <taxon>Karstenula</taxon>
    </lineage>
</organism>
<dbReference type="Proteomes" id="UP000799764">
    <property type="component" value="Unassembled WGS sequence"/>
</dbReference>
<accession>A0A9P4PP62</accession>
<evidence type="ECO:0000313" key="3">
    <source>
        <dbReference type="EMBL" id="KAF2447582.1"/>
    </source>
</evidence>
<dbReference type="AlphaFoldDB" id="A0A9P4PP62"/>
<dbReference type="EMBL" id="MU001496">
    <property type="protein sequence ID" value="KAF2447582.1"/>
    <property type="molecule type" value="Genomic_DNA"/>
</dbReference>
<feature type="region of interest" description="Disordered" evidence="1">
    <location>
        <begin position="48"/>
        <end position="71"/>
    </location>
</feature>
<sequence length="71" mass="8002">MHRAFFWLMLPLEAIATSLSLLQLHCDAPGSDFVVGLRLQSSRHRLESSCRPSPCAHGPESRNPHSFPFEE</sequence>
<keyword evidence="4" id="KW-1185">Reference proteome</keyword>
<feature type="signal peptide" evidence="2">
    <location>
        <begin position="1"/>
        <end position="16"/>
    </location>
</feature>
<name>A0A9P4PP62_9PLEO</name>
<keyword evidence="2" id="KW-0732">Signal</keyword>
<evidence type="ECO:0000256" key="1">
    <source>
        <dbReference type="SAM" id="MobiDB-lite"/>
    </source>
</evidence>
<evidence type="ECO:0000313" key="4">
    <source>
        <dbReference type="Proteomes" id="UP000799764"/>
    </source>
</evidence>
<gene>
    <name evidence="3" type="ORF">P171DRAFT_429210</name>
</gene>
<reference evidence="3" key="1">
    <citation type="journal article" date="2020" name="Stud. Mycol.">
        <title>101 Dothideomycetes genomes: a test case for predicting lifestyles and emergence of pathogens.</title>
        <authorList>
            <person name="Haridas S."/>
            <person name="Albert R."/>
            <person name="Binder M."/>
            <person name="Bloem J."/>
            <person name="Labutti K."/>
            <person name="Salamov A."/>
            <person name="Andreopoulos B."/>
            <person name="Baker S."/>
            <person name="Barry K."/>
            <person name="Bills G."/>
            <person name="Bluhm B."/>
            <person name="Cannon C."/>
            <person name="Castanera R."/>
            <person name="Culley D."/>
            <person name="Daum C."/>
            <person name="Ezra D."/>
            <person name="Gonzalez J."/>
            <person name="Henrissat B."/>
            <person name="Kuo A."/>
            <person name="Liang C."/>
            <person name="Lipzen A."/>
            <person name="Lutzoni F."/>
            <person name="Magnuson J."/>
            <person name="Mondo S."/>
            <person name="Nolan M."/>
            <person name="Ohm R."/>
            <person name="Pangilinan J."/>
            <person name="Park H.-J."/>
            <person name="Ramirez L."/>
            <person name="Alfaro M."/>
            <person name="Sun H."/>
            <person name="Tritt A."/>
            <person name="Yoshinaga Y."/>
            <person name="Zwiers L.-H."/>
            <person name="Turgeon B."/>
            <person name="Goodwin S."/>
            <person name="Spatafora J."/>
            <person name="Crous P."/>
            <person name="Grigoriev I."/>
        </authorList>
    </citation>
    <scope>NUCLEOTIDE SEQUENCE</scope>
    <source>
        <strain evidence="3">CBS 690.94</strain>
    </source>
</reference>
<feature type="chain" id="PRO_5040126757" description="Secreted protein" evidence="2">
    <location>
        <begin position="17"/>
        <end position="71"/>
    </location>
</feature>